<keyword evidence="2" id="KW-0675">Receptor</keyword>
<dbReference type="EMBL" id="CAWUFR010000002">
    <property type="protein sequence ID" value="CAK6949920.1"/>
    <property type="molecule type" value="Genomic_DNA"/>
</dbReference>
<dbReference type="InterPro" id="IPR016187">
    <property type="entry name" value="CTDL_fold"/>
</dbReference>
<proteinExistence type="predicted"/>
<keyword evidence="3" id="KW-1185">Reference proteome</keyword>
<evidence type="ECO:0000259" key="1">
    <source>
        <dbReference type="PROSITE" id="PS50041"/>
    </source>
</evidence>
<dbReference type="PROSITE" id="PS50041">
    <property type="entry name" value="C_TYPE_LECTIN_2"/>
    <property type="match status" value="2"/>
</dbReference>
<reference evidence="2 3" key="1">
    <citation type="submission" date="2024-01" db="EMBL/GenBank/DDBJ databases">
        <authorList>
            <person name="Alioto T."/>
            <person name="Alioto T."/>
            <person name="Gomez Garrido J."/>
        </authorList>
    </citation>
    <scope>NUCLEOTIDE SEQUENCE [LARGE SCALE GENOMIC DNA]</scope>
</reference>
<dbReference type="Pfam" id="PF00059">
    <property type="entry name" value="Lectin_C"/>
    <property type="match status" value="2"/>
</dbReference>
<dbReference type="SUPFAM" id="SSF56436">
    <property type="entry name" value="C-type lectin-like"/>
    <property type="match status" value="3"/>
</dbReference>
<dbReference type="CDD" id="cd00037">
    <property type="entry name" value="CLECT"/>
    <property type="match status" value="1"/>
</dbReference>
<dbReference type="Proteomes" id="UP001314229">
    <property type="component" value="Unassembled WGS sequence"/>
</dbReference>
<dbReference type="SMART" id="SM00034">
    <property type="entry name" value="CLECT"/>
    <property type="match status" value="2"/>
</dbReference>
<organism evidence="2 3">
    <name type="scientific">Scomber scombrus</name>
    <name type="common">Atlantic mackerel</name>
    <name type="synonym">Scomber vernalis</name>
    <dbReference type="NCBI Taxonomy" id="13677"/>
    <lineage>
        <taxon>Eukaryota</taxon>
        <taxon>Metazoa</taxon>
        <taxon>Chordata</taxon>
        <taxon>Craniata</taxon>
        <taxon>Vertebrata</taxon>
        <taxon>Euteleostomi</taxon>
        <taxon>Actinopterygii</taxon>
        <taxon>Neopterygii</taxon>
        <taxon>Teleostei</taxon>
        <taxon>Neoteleostei</taxon>
        <taxon>Acanthomorphata</taxon>
        <taxon>Pelagiaria</taxon>
        <taxon>Scombriformes</taxon>
        <taxon>Scombridae</taxon>
        <taxon>Scomber</taxon>
    </lineage>
</organism>
<dbReference type="InterPro" id="IPR016186">
    <property type="entry name" value="C-type_lectin-like/link_sf"/>
</dbReference>
<gene>
    <name evidence="2" type="ORF">FSCOSCO3_A031457</name>
</gene>
<evidence type="ECO:0000313" key="3">
    <source>
        <dbReference type="Proteomes" id="UP001314229"/>
    </source>
</evidence>
<sequence>MNSRAWKKNLNYCKREKEAEGMREDIEAAGNTGSFTVDYRADIALMGLQTTACHDNEDSSRVFGTVFRKKENVTTWSDNTPVLPEYKNVTLSDEQKCGAFENNTLTHENCNDTKYFMCYEGSNYTLIEEEKNWCQALQHCRRSFTDLVSITNNTTPQQLIEEGKNTSFWVGLLHDEWEWADGGCSTFREWKEVGQGNCTAQRQSSLYNYDCANEIWAFCSKGYVRIKVINQSLTWEKAFDYCNKYHTGPLRIENEKDQEAVEQWLSNTMDIGIDGPFWIGLRQSRLFGFWIWSNTTAVYSNWKNSAQPELPMSNPCGAIHRNGSWSDELCLSKLPFLCEEEMIFL</sequence>
<dbReference type="Gene3D" id="3.10.100.10">
    <property type="entry name" value="Mannose-Binding Protein A, subunit A"/>
    <property type="match status" value="3"/>
</dbReference>
<comment type="caution">
    <text evidence="2">The sequence shown here is derived from an EMBL/GenBank/DDBJ whole genome shotgun (WGS) entry which is preliminary data.</text>
</comment>
<dbReference type="PANTHER" id="PTHR45784">
    <property type="entry name" value="C-TYPE LECTIN DOMAIN FAMILY 20 MEMBER A-RELATED"/>
    <property type="match status" value="1"/>
</dbReference>
<evidence type="ECO:0000313" key="2">
    <source>
        <dbReference type="EMBL" id="CAK6949920.1"/>
    </source>
</evidence>
<dbReference type="InterPro" id="IPR001304">
    <property type="entry name" value="C-type_lectin-like"/>
</dbReference>
<name>A0AAV1MSE5_SCOSC</name>
<feature type="domain" description="C-type lectin" evidence="1">
    <location>
        <begin position="218"/>
        <end position="339"/>
    </location>
</feature>
<feature type="domain" description="C-type lectin" evidence="1">
    <location>
        <begin position="119"/>
        <end position="220"/>
    </location>
</feature>
<dbReference type="PANTHER" id="PTHR45784:SF3">
    <property type="entry name" value="C-TYPE LECTIN DOMAIN FAMILY 4 MEMBER K-LIKE-RELATED"/>
    <property type="match status" value="1"/>
</dbReference>
<protein>
    <submittedName>
        <fullName evidence="2">Secretory phospholipase A2 receptor-like</fullName>
    </submittedName>
</protein>
<dbReference type="AlphaFoldDB" id="A0AAV1MSE5"/>
<accession>A0AAV1MSE5</accession>